<feature type="domain" description="Major facilitator superfamily (MFS) profile" evidence="7">
    <location>
        <begin position="16"/>
        <end position="404"/>
    </location>
</feature>
<feature type="transmembrane region" description="Helical" evidence="6">
    <location>
        <begin position="172"/>
        <end position="189"/>
    </location>
</feature>
<sequence>MERTTSRAPASLRTRQIHAVAACYFVASFAALGLPPYLTEILPSLGDREARWAGLLYIVPTVFGAVGAPLWGRLADRYGRKRLLLRAQLGLAVSFLIAGCADSLAGFAAALVLQGVLGGTFAASNGYLAAALDGQRLSWALTLMQGAARLALVAAPVLVGSLSPWISPHRQYALLAVLPLAAALMLAALPEPPRAQAPDAGASDPGPESADTTEELAASSPRRALRTLYTLEFVFVFATVVSYPYMITLVEDRLPGLGGAAGGVLFALPHVCYPLLAKPVHTAVASRPVLGAVTGFALVAVALAGHWGAGSLASFVVLRLLLGAGMTLGLVSLSALAADACRGRRPGRMFGSLEFISKAGAVVAGAVAALSNDVWGPAAPIVAGSAVAALTALVSTPLLLRWSR</sequence>
<keyword evidence="3 6" id="KW-1133">Transmembrane helix</keyword>
<comment type="subcellular location">
    <subcellularLocation>
        <location evidence="1">Cell membrane</location>
        <topology evidence="1">Multi-pass membrane protein</topology>
    </subcellularLocation>
</comment>
<dbReference type="PANTHER" id="PTHR23546:SF1">
    <property type="entry name" value="MEMBRANE PROTEIN"/>
    <property type="match status" value="1"/>
</dbReference>
<dbReference type="OrthoDB" id="9764259at2"/>
<dbReference type="PROSITE" id="PS50850">
    <property type="entry name" value="MFS"/>
    <property type="match status" value="1"/>
</dbReference>
<dbReference type="Gene3D" id="1.20.1250.20">
    <property type="entry name" value="MFS general substrate transporter like domains"/>
    <property type="match status" value="1"/>
</dbReference>
<feature type="transmembrane region" description="Helical" evidence="6">
    <location>
        <begin position="50"/>
        <end position="71"/>
    </location>
</feature>
<dbReference type="PANTHER" id="PTHR23546">
    <property type="entry name" value="TRANSPORT PROTEIN"/>
    <property type="match status" value="1"/>
</dbReference>
<evidence type="ECO:0000313" key="9">
    <source>
        <dbReference type="Proteomes" id="UP000270343"/>
    </source>
</evidence>
<evidence type="ECO:0000256" key="2">
    <source>
        <dbReference type="ARBA" id="ARBA00022692"/>
    </source>
</evidence>
<organism evidence="8 9">
    <name type="scientific">Streptomyces klenkii</name>
    <dbReference type="NCBI Taxonomy" id="1420899"/>
    <lineage>
        <taxon>Bacteria</taxon>
        <taxon>Bacillati</taxon>
        <taxon>Actinomycetota</taxon>
        <taxon>Actinomycetes</taxon>
        <taxon>Kitasatosporales</taxon>
        <taxon>Streptomycetaceae</taxon>
        <taxon>Streptomyces</taxon>
    </lineage>
</organism>
<keyword evidence="2 6" id="KW-0812">Transmembrane</keyword>
<feature type="transmembrane region" description="Helical" evidence="6">
    <location>
        <begin position="350"/>
        <end position="371"/>
    </location>
</feature>
<evidence type="ECO:0000313" key="8">
    <source>
        <dbReference type="EMBL" id="RKN65701.1"/>
    </source>
</evidence>
<dbReference type="InterPro" id="IPR036259">
    <property type="entry name" value="MFS_trans_sf"/>
</dbReference>
<feature type="region of interest" description="Disordered" evidence="5">
    <location>
        <begin position="195"/>
        <end position="217"/>
    </location>
</feature>
<evidence type="ECO:0000256" key="4">
    <source>
        <dbReference type="ARBA" id="ARBA00023136"/>
    </source>
</evidence>
<keyword evidence="9" id="KW-1185">Reference proteome</keyword>
<dbReference type="Proteomes" id="UP000270343">
    <property type="component" value="Unassembled WGS sequence"/>
</dbReference>
<dbReference type="GO" id="GO:0005886">
    <property type="term" value="C:plasma membrane"/>
    <property type="evidence" value="ECO:0007669"/>
    <property type="project" value="UniProtKB-SubCell"/>
</dbReference>
<evidence type="ECO:0000256" key="5">
    <source>
        <dbReference type="SAM" id="MobiDB-lite"/>
    </source>
</evidence>
<name>A0A3B0AZI3_9ACTN</name>
<evidence type="ECO:0000256" key="3">
    <source>
        <dbReference type="ARBA" id="ARBA00022989"/>
    </source>
</evidence>
<feature type="transmembrane region" description="Helical" evidence="6">
    <location>
        <begin position="146"/>
        <end position="166"/>
    </location>
</feature>
<dbReference type="InterPro" id="IPR020846">
    <property type="entry name" value="MFS_dom"/>
</dbReference>
<keyword evidence="4 6" id="KW-0472">Membrane</keyword>
<protein>
    <submittedName>
        <fullName evidence="8">MFS transporter</fullName>
    </submittedName>
</protein>
<feature type="transmembrane region" description="Helical" evidence="6">
    <location>
        <begin position="315"/>
        <end position="338"/>
    </location>
</feature>
<comment type="caution">
    <text evidence="8">The sequence shown here is derived from an EMBL/GenBank/DDBJ whole genome shotgun (WGS) entry which is preliminary data.</text>
</comment>
<feature type="transmembrane region" description="Helical" evidence="6">
    <location>
        <begin position="377"/>
        <end position="400"/>
    </location>
</feature>
<dbReference type="GO" id="GO:0022857">
    <property type="term" value="F:transmembrane transporter activity"/>
    <property type="evidence" value="ECO:0007669"/>
    <property type="project" value="InterPro"/>
</dbReference>
<reference evidence="8 9" key="1">
    <citation type="journal article" date="2015" name="Antonie Van Leeuwenhoek">
        <title>Streptomyces klenkii sp. nov., isolated from deep marine sediment.</title>
        <authorList>
            <person name="Veyisoglu A."/>
            <person name="Sahin N."/>
        </authorList>
    </citation>
    <scope>NUCLEOTIDE SEQUENCE [LARGE SCALE GENOMIC DNA]</scope>
    <source>
        <strain evidence="8 9">KCTC 29202</strain>
    </source>
</reference>
<feature type="transmembrane region" description="Helical" evidence="6">
    <location>
        <begin position="111"/>
        <end position="134"/>
    </location>
</feature>
<feature type="transmembrane region" description="Helical" evidence="6">
    <location>
        <begin position="83"/>
        <end position="105"/>
    </location>
</feature>
<dbReference type="EMBL" id="RBAM01000011">
    <property type="protein sequence ID" value="RKN65701.1"/>
    <property type="molecule type" value="Genomic_DNA"/>
</dbReference>
<evidence type="ECO:0000256" key="1">
    <source>
        <dbReference type="ARBA" id="ARBA00004651"/>
    </source>
</evidence>
<feature type="transmembrane region" description="Helical" evidence="6">
    <location>
        <begin position="289"/>
        <end position="309"/>
    </location>
</feature>
<proteinExistence type="predicted"/>
<dbReference type="Pfam" id="PF07690">
    <property type="entry name" value="MFS_1"/>
    <property type="match status" value="1"/>
</dbReference>
<evidence type="ECO:0000256" key="6">
    <source>
        <dbReference type="SAM" id="Phobius"/>
    </source>
</evidence>
<dbReference type="SUPFAM" id="SSF103473">
    <property type="entry name" value="MFS general substrate transporter"/>
    <property type="match status" value="1"/>
</dbReference>
<evidence type="ECO:0000259" key="7">
    <source>
        <dbReference type="PROSITE" id="PS50850"/>
    </source>
</evidence>
<feature type="transmembrane region" description="Helical" evidence="6">
    <location>
        <begin position="228"/>
        <end position="247"/>
    </location>
</feature>
<gene>
    <name evidence="8" type="ORF">D7231_25435</name>
</gene>
<dbReference type="InterPro" id="IPR011701">
    <property type="entry name" value="MFS"/>
</dbReference>
<feature type="transmembrane region" description="Helical" evidence="6">
    <location>
        <begin position="21"/>
        <end position="38"/>
    </location>
</feature>
<dbReference type="AlphaFoldDB" id="A0A3B0AZI3"/>
<accession>A0A3B0AZI3</accession>
<feature type="transmembrane region" description="Helical" evidence="6">
    <location>
        <begin position="259"/>
        <end position="277"/>
    </location>
</feature>